<feature type="domain" description="Plastocyanin-like" evidence="18">
    <location>
        <begin position="40"/>
        <end position="153"/>
    </location>
</feature>
<accession>A0A087HLL6</accession>
<dbReference type="InterPro" id="IPR008972">
    <property type="entry name" value="Cupredoxin"/>
</dbReference>
<evidence type="ECO:0000256" key="10">
    <source>
        <dbReference type="ARBA" id="ARBA00023002"/>
    </source>
</evidence>
<dbReference type="EC" id="1.10.3.2" evidence="5"/>
<dbReference type="Pfam" id="PF00149">
    <property type="entry name" value="Metallophos"/>
    <property type="match status" value="1"/>
</dbReference>
<comment type="similarity">
    <text evidence="4">Belongs to the multicopper oxidase family.</text>
</comment>
<keyword evidence="13" id="KW-0439">Lignin degradation</keyword>
<keyword evidence="12" id="KW-0325">Glycoprotein</keyword>
<evidence type="ECO:0000256" key="11">
    <source>
        <dbReference type="ARBA" id="ARBA00023008"/>
    </source>
</evidence>
<dbReference type="SUPFAM" id="SSF49503">
    <property type="entry name" value="Cupredoxins"/>
    <property type="match status" value="3"/>
</dbReference>
<evidence type="ECO:0000256" key="2">
    <source>
        <dbReference type="ARBA" id="ARBA00001935"/>
    </source>
</evidence>
<evidence type="ECO:0000256" key="8">
    <source>
        <dbReference type="ARBA" id="ARBA00022723"/>
    </source>
</evidence>
<dbReference type="Pfam" id="PF07731">
    <property type="entry name" value="Cu-oxidase_2"/>
    <property type="match status" value="1"/>
</dbReference>
<evidence type="ECO:0000256" key="9">
    <source>
        <dbReference type="ARBA" id="ARBA00022737"/>
    </source>
</evidence>
<dbReference type="Proteomes" id="UP000029120">
    <property type="component" value="Chromosome 1"/>
</dbReference>
<dbReference type="CDD" id="cd13875">
    <property type="entry name" value="CuRO_2_LCC_plant"/>
    <property type="match status" value="1"/>
</dbReference>
<proteinExistence type="inferred from homology"/>
<dbReference type="GO" id="GO:0005507">
    <property type="term" value="F:copper ion binding"/>
    <property type="evidence" value="ECO:0007669"/>
    <property type="project" value="InterPro"/>
</dbReference>
<dbReference type="Pfam" id="PF00394">
    <property type="entry name" value="Cu-oxidase"/>
    <property type="match status" value="1"/>
</dbReference>
<evidence type="ECO:0000259" key="15">
    <source>
        <dbReference type="Pfam" id="PF00149"/>
    </source>
</evidence>
<dbReference type="GO" id="GO:0016787">
    <property type="term" value="F:hydrolase activity"/>
    <property type="evidence" value="ECO:0007669"/>
    <property type="project" value="InterPro"/>
</dbReference>
<evidence type="ECO:0000259" key="17">
    <source>
        <dbReference type="Pfam" id="PF07731"/>
    </source>
</evidence>
<keyword evidence="20" id="KW-1185">Reference proteome</keyword>
<dbReference type="SUPFAM" id="SSF56300">
    <property type="entry name" value="Metallo-dependent phosphatases"/>
    <property type="match status" value="1"/>
</dbReference>
<dbReference type="GO" id="GO:0046274">
    <property type="term" value="P:lignin catabolic process"/>
    <property type="evidence" value="ECO:0007669"/>
    <property type="project" value="UniProtKB-KW"/>
</dbReference>
<keyword evidence="10" id="KW-0560">Oxidoreductase</keyword>
<dbReference type="EMBL" id="CM002869">
    <property type="protein sequence ID" value="KFK43018.1"/>
    <property type="molecule type" value="Genomic_DNA"/>
</dbReference>
<organism evidence="19 20">
    <name type="scientific">Arabis alpina</name>
    <name type="common">Alpine rock-cress</name>
    <dbReference type="NCBI Taxonomy" id="50452"/>
    <lineage>
        <taxon>Eukaryota</taxon>
        <taxon>Viridiplantae</taxon>
        <taxon>Streptophyta</taxon>
        <taxon>Embryophyta</taxon>
        <taxon>Tracheophyta</taxon>
        <taxon>Spermatophyta</taxon>
        <taxon>Magnoliopsida</taxon>
        <taxon>eudicotyledons</taxon>
        <taxon>Gunneridae</taxon>
        <taxon>Pentapetalae</taxon>
        <taxon>rosids</taxon>
        <taxon>malvids</taxon>
        <taxon>Brassicales</taxon>
        <taxon>Brassicaceae</taxon>
        <taxon>Arabideae</taxon>
        <taxon>Arabis</taxon>
    </lineage>
</organism>
<evidence type="ECO:0000256" key="7">
    <source>
        <dbReference type="ARBA" id="ARBA00022525"/>
    </source>
</evidence>
<evidence type="ECO:0000313" key="19">
    <source>
        <dbReference type="EMBL" id="KFK43018.1"/>
    </source>
</evidence>
<dbReference type="CDD" id="cd07425">
    <property type="entry name" value="MPP_Shelphs"/>
    <property type="match status" value="1"/>
</dbReference>
<feature type="domain" description="Plastocyanin-like" evidence="16">
    <location>
        <begin position="165"/>
        <end position="315"/>
    </location>
</feature>
<dbReference type="Pfam" id="PF07732">
    <property type="entry name" value="Cu-oxidase_3"/>
    <property type="match status" value="1"/>
</dbReference>
<dbReference type="Gene3D" id="3.60.21.10">
    <property type="match status" value="1"/>
</dbReference>
<reference evidence="20" key="1">
    <citation type="journal article" date="2015" name="Nat. Plants">
        <title>Genome expansion of Arabis alpina linked with retrotransposition and reduced symmetric DNA methylation.</title>
        <authorList>
            <person name="Willing E.M."/>
            <person name="Rawat V."/>
            <person name="Mandakova T."/>
            <person name="Maumus F."/>
            <person name="James G.V."/>
            <person name="Nordstroem K.J."/>
            <person name="Becker C."/>
            <person name="Warthmann N."/>
            <person name="Chica C."/>
            <person name="Szarzynska B."/>
            <person name="Zytnicki M."/>
            <person name="Albani M.C."/>
            <person name="Kiefer C."/>
            <person name="Bergonzi S."/>
            <person name="Castaings L."/>
            <person name="Mateos J.L."/>
            <person name="Berns M.C."/>
            <person name="Bujdoso N."/>
            <person name="Piofczyk T."/>
            <person name="de Lorenzo L."/>
            <person name="Barrero-Sicilia C."/>
            <person name="Mateos I."/>
            <person name="Piednoel M."/>
            <person name="Hagmann J."/>
            <person name="Chen-Min-Tao R."/>
            <person name="Iglesias-Fernandez R."/>
            <person name="Schuster S.C."/>
            <person name="Alonso-Blanco C."/>
            <person name="Roudier F."/>
            <person name="Carbonero P."/>
            <person name="Paz-Ares J."/>
            <person name="Davis S.J."/>
            <person name="Pecinka A."/>
            <person name="Quesneville H."/>
            <person name="Colot V."/>
            <person name="Lysak M.A."/>
            <person name="Weigel D."/>
            <person name="Coupland G."/>
            <person name="Schneeberger K."/>
        </authorList>
    </citation>
    <scope>NUCLEOTIDE SEQUENCE [LARGE SCALE GENOMIC DNA]</scope>
    <source>
        <strain evidence="20">cv. Pajares</strain>
    </source>
</reference>
<dbReference type="eggNOG" id="KOG0374">
    <property type="taxonomic scope" value="Eukaryota"/>
</dbReference>
<name>A0A087HLL6_ARAAL</name>
<gene>
    <name evidence="19" type="ordered locus">AALP_Aa1g068300</name>
</gene>
<feature type="chain" id="PRO_5001823475" description="laccase" evidence="14">
    <location>
        <begin position="31"/>
        <end position="970"/>
    </location>
</feature>
<dbReference type="Gramene" id="KFK43018">
    <property type="protein sequence ID" value="KFK43018"/>
    <property type="gene ID" value="AALP_AA1G068300"/>
</dbReference>
<evidence type="ECO:0000313" key="20">
    <source>
        <dbReference type="Proteomes" id="UP000029120"/>
    </source>
</evidence>
<dbReference type="InterPro" id="IPR041787">
    <property type="entry name" value="MPP_Shelphs"/>
</dbReference>
<evidence type="ECO:0000256" key="14">
    <source>
        <dbReference type="SAM" id="SignalP"/>
    </source>
</evidence>
<keyword evidence="14" id="KW-0732">Signal</keyword>
<dbReference type="AlphaFoldDB" id="A0A087HLL6"/>
<keyword evidence="8" id="KW-0479">Metal-binding</keyword>
<feature type="domain" description="Plastocyanin-like" evidence="17">
    <location>
        <begin position="447"/>
        <end position="562"/>
    </location>
</feature>
<keyword evidence="7" id="KW-0964">Secreted</keyword>
<keyword evidence="6" id="KW-0052">Apoplast</keyword>
<evidence type="ECO:0000256" key="1">
    <source>
        <dbReference type="ARBA" id="ARBA00000349"/>
    </source>
</evidence>
<dbReference type="InterPro" id="IPR011707">
    <property type="entry name" value="Cu-oxidase-like_N"/>
</dbReference>
<evidence type="ECO:0000256" key="4">
    <source>
        <dbReference type="ARBA" id="ARBA00010609"/>
    </source>
</evidence>
<dbReference type="InterPro" id="IPR004843">
    <property type="entry name" value="Calcineurin-like_PHP"/>
</dbReference>
<evidence type="ECO:0000259" key="18">
    <source>
        <dbReference type="Pfam" id="PF07732"/>
    </source>
</evidence>
<evidence type="ECO:0000256" key="13">
    <source>
        <dbReference type="ARBA" id="ARBA00023185"/>
    </source>
</evidence>
<evidence type="ECO:0000256" key="5">
    <source>
        <dbReference type="ARBA" id="ARBA00012297"/>
    </source>
</evidence>
<dbReference type="CDD" id="cd13849">
    <property type="entry name" value="CuRO_1_LCC_plant"/>
    <property type="match status" value="1"/>
</dbReference>
<dbReference type="InterPro" id="IPR011706">
    <property type="entry name" value="Cu-oxidase_C"/>
</dbReference>
<feature type="signal peptide" evidence="14">
    <location>
        <begin position="1"/>
        <end position="30"/>
    </location>
</feature>
<evidence type="ECO:0000256" key="3">
    <source>
        <dbReference type="ARBA" id="ARBA00004271"/>
    </source>
</evidence>
<dbReference type="GO" id="GO:0052716">
    <property type="term" value="F:hydroquinone:oxygen oxidoreductase activity"/>
    <property type="evidence" value="ECO:0007669"/>
    <property type="project" value="UniProtKB-EC"/>
</dbReference>
<evidence type="ECO:0000256" key="12">
    <source>
        <dbReference type="ARBA" id="ARBA00023180"/>
    </source>
</evidence>
<sequence>MESHSFRRGSVASFIFLLVCSSFLASLSSAEVHVRKFFIKATPVKRLCRTHKIITVNGQFPGPTLEVRDGDSLAITVINKARYNISIHWHGLRQLRNPWADGPEYITQCPIQPGHKYTYRINIDEQEGTVWWHAHSRWLRATVYGALIIYPRRDTPYPFPMPKRDIPIILGEWWDRNPMDVLRLAEFTGAAPNVSDAYTINGQPGDLYRCSRHETTRFTISPGETVQLRLINAALNQELFFAIANHQLTVVEVDSAYTKPFNTSVLVISPGQTMNVLMTTNQDPGHYYIAARAYVSGDVAFDNTTTAAILEYTNAPNGRSKIPSVLPGFNDTARTTTFVNRLLDWSTGTPIFPFLPEFNDTATVTAFVNRLRYWKIAPVPLHIDENLFVTVSLGLINCTKRKSRRCQGPNGTRLAASMNNISFVLPESYSIMQAYYHGIQGIMTTDFPRVPPVPFDYTGNVSRELWQPVKATKAYKLKYNATVQIVLQDTSIVTPENHPMHLHGYQFYVVGWGVGNFDPTKDPASFNLFDPPERNTIGFPPGGWVAIRFVADNPENFRLHGHKCFIVFSSSKRWWIITPPAPMASLYLNSLLPLPPSHPQKLLEPSSSVLSTSNSNEVSLKPIVINGDPPTFVSAPSRRIIAVGDLHGDLGKARDALQMAGVLSSDGHDQWVGDDTVLVQVGDILDRGDDEIAILSLLRSLEDQAKANGGAVFQVNGNHETMNVEGDYRYVDARAFDECTDFLDYLEDYAQDWDKAFKNWIFDSRQWKEDRRNSQTYWDQWNVVKRQKGVIARSVLFRPGGRLACELSRHGVILRANNWVFCHGGLHPHHVAYGVERINREVSTWMRSATDYEDSPQMPFIATRGYDSVVWSRLYSRETAELNDYQIEQVSEILKETLEAVGAKAMVVGHTPQLSGVNCEYGCSIWRVDVGMSSGVLDSRPEVLEIRGDKARVIRSNRDTLHELQVADYI</sequence>
<dbReference type="PANTHER" id="PTHR11709:SF415">
    <property type="entry name" value="LACCASE-3"/>
    <property type="match status" value="1"/>
</dbReference>
<dbReference type="PANTHER" id="PTHR11709">
    <property type="entry name" value="MULTI-COPPER OXIDASE"/>
    <property type="match status" value="1"/>
</dbReference>
<dbReference type="Gene3D" id="2.60.40.420">
    <property type="entry name" value="Cupredoxins - blue copper proteins"/>
    <property type="match status" value="3"/>
</dbReference>
<comment type="cofactor">
    <cofactor evidence="2">
        <name>Cu cation</name>
        <dbReference type="ChEBI" id="CHEBI:23378"/>
    </cofactor>
</comment>
<protein>
    <recommendedName>
        <fullName evidence="5">laccase</fullName>
        <ecNumber evidence="5">1.10.3.2</ecNumber>
    </recommendedName>
</protein>
<evidence type="ECO:0000259" key="16">
    <source>
        <dbReference type="Pfam" id="PF00394"/>
    </source>
</evidence>
<dbReference type="FunFam" id="2.60.40.420:FF:000062">
    <property type="entry name" value="Laccase"/>
    <property type="match status" value="1"/>
</dbReference>
<dbReference type="FunFam" id="2.60.40.420:FF:000049">
    <property type="entry name" value="Laccase"/>
    <property type="match status" value="1"/>
</dbReference>
<comment type="subcellular location">
    <subcellularLocation>
        <location evidence="3">Secreted</location>
        <location evidence="3">Extracellular space</location>
        <location evidence="3">Apoplast</location>
    </subcellularLocation>
</comment>
<keyword evidence="9" id="KW-0677">Repeat</keyword>
<dbReference type="InterPro" id="IPR034285">
    <property type="entry name" value="CuRO_2_LCC"/>
</dbReference>
<dbReference type="InterPro" id="IPR045087">
    <property type="entry name" value="Cu-oxidase_fam"/>
</dbReference>
<comment type="catalytic activity">
    <reaction evidence="1">
        <text>4 hydroquinone + O2 = 4 benzosemiquinone + 2 H2O</text>
        <dbReference type="Rhea" id="RHEA:11276"/>
        <dbReference type="ChEBI" id="CHEBI:15377"/>
        <dbReference type="ChEBI" id="CHEBI:15379"/>
        <dbReference type="ChEBI" id="CHEBI:17594"/>
        <dbReference type="ChEBI" id="CHEBI:17977"/>
        <dbReference type="EC" id="1.10.3.2"/>
    </reaction>
</comment>
<evidence type="ECO:0000256" key="6">
    <source>
        <dbReference type="ARBA" id="ARBA00022523"/>
    </source>
</evidence>
<dbReference type="InterPro" id="IPR001117">
    <property type="entry name" value="Cu-oxidase_2nd"/>
</dbReference>
<dbReference type="eggNOG" id="KOG1263">
    <property type="taxonomic scope" value="Eukaryota"/>
</dbReference>
<dbReference type="InterPro" id="IPR029052">
    <property type="entry name" value="Metallo-depent_PP-like"/>
</dbReference>
<keyword evidence="11" id="KW-0186">Copper</keyword>
<dbReference type="InterPro" id="IPR034288">
    <property type="entry name" value="CuRO_1_LCC"/>
</dbReference>
<dbReference type="OrthoDB" id="5976022at2759"/>
<dbReference type="GO" id="GO:0048046">
    <property type="term" value="C:apoplast"/>
    <property type="evidence" value="ECO:0007669"/>
    <property type="project" value="UniProtKB-SubCell"/>
</dbReference>
<feature type="domain" description="Calcineurin-like phosphoesterase" evidence="15">
    <location>
        <begin position="639"/>
        <end position="788"/>
    </location>
</feature>